<comment type="caution">
    <text evidence="1">The sequence shown here is derived from an EMBL/GenBank/DDBJ whole genome shotgun (WGS) entry which is preliminary data.</text>
</comment>
<dbReference type="EMBL" id="VOSL01000059">
    <property type="protein sequence ID" value="TXD33837.1"/>
    <property type="molecule type" value="Genomic_DNA"/>
</dbReference>
<dbReference type="AlphaFoldDB" id="A0A5C6WWR5"/>
<name>A0A5C6WWR5_9DELT</name>
<dbReference type="OrthoDB" id="5520658at2"/>
<gene>
    <name evidence="1" type="ORF">FRC96_15325</name>
</gene>
<sequence>MARSKDRKYDIRTLDRFLRDGKISDEEHQAYLNELPDVAEKAATVEADFEENVLEKKDQE</sequence>
<protein>
    <submittedName>
        <fullName evidence="1">Uncharacterized protein</fullName>
    </submittedName>
</protein>
<evidence type="ECO:0000313" key="2">
    <source>
        <dbReference type="Proteomes" id="UP000321046"/>
    </source>
</evidence>
<dbReference type="RefSeq" id="WP_146975685.1">
    <property type="nucleotide sequence ID" value="NZ_VOSL01000059.1"/>
</dbReference>
<accession>A0A5C6WWR5</accession>
<organism evidence="1 2">
    <name type="scientific">Lujinxingia vulgaris</name>
    <dbReference type="NCBI Taxonomy" id="2600176"/>
    <lineage>
        <taxon>Bacteria</taxon>
        <taxon>Deltaproteobacteria</taxon>
        <taxon>Bradymonadales</taxon>
        <taxon>Lujinxingiaceae</taxon>
        <taxon>Lujinxingia</taxon>
    </lineage>
</organism>
<proteinExistence type="predicted"/>
<evidence type="ECO:0000313" key="1">
    <source>
        <dbReference type="EMBL" id="TXD33837.1"/>
    </source>
</evidence>
<dbReference type="Proteomes" id="UP000321046">
    <property type="component" value="Unassembled WGS sequence"/>
</dbReference>
<reference evidence="1 2" key="1">
    <citation type="submission" date="2019-08" db="EMBL/GenBank/DDBJ databases">
        <title>Bradymonadales sp. TMQ2.</title>
        <authorList>
            <person name="Liang Q."/>
        </authorList>
    </citation>
    <scope>NUCLEOTIDE SEQUENCE [LARGE SCALE GENOMIC DNA]</scope>
    <source>
        <strain evidence="1 2">TMQ2</strain>
    </source>
</reference>